<keyword evidence="2" id="KW-0408">Iron</keyword>
<keyword evidence="4" id="KW-0456">Lyase</keyword>
<evidence type="ECO:0000256" key="5">
    <source>
        <dbReference type="ARBA" id="ARBA00045120"/>
    </source>
</evidence>
<evidence type="ECO:0000256" key="4">
    <source>
        <dbReference type="ARBA" id="ARBA00023239"/>
    </source>
</evidence>
<protein>
    <recommendedName>
        <fullName evidence="10">Phosphomevalonate dehydratase large subunit</fullName>
        <ecNumber evidence="9">4.2.1.182</ecNumber>
    </recommendedName>
</protein>
<organism evidence="14">
    <name type="scientific">uncultured marine group II/III euryarchaeote KM3_91_A10</name>
    <dbReference type="NCBI Taxonomy" id="1456540"/>
    <lineage>
        <taxon>Archaea</taxon>
        <taxon>Methanobacteriati</taxon>
        <taxon>Methanobacteriota</taxon>
        <taxon>environmental samples</taxon>
    </lineage>
</organism>
<comment type="function">
    <text evidence="6">Component of a hydro-lyase that catalyzes the dehydration of mevalonate 5-phosphate (MVA5P) to form trans-anhydromevalonate 5-phosphate (tAHMP). Involved in the archaeal mevalonate (MVA) pathway, which provides fundamental precursors for isoprenoid biosynthesis, such as isopentenyl diphosphate (IPP) and dimethylallyl diphosphate (DMAPP).</text>
</comment>
<dbReference type="GO" id="GO:0008299">
    <property type="term" value="P:isoprenoid biosynthetic process"/>
    <property type="evidence" value="ECO:0007669"/>
    <property type="project" value="UniProtKB-KW"/>
</dbReference>
<dbReference type="PANTHER" id="PTHR36577">
    <property type="entry name" value="DUF521 DOMAIN PROTEIN (AFU_ORTHOLOGUE AFUA_6G00490)"/>
    <property type="match status" value="1"/>
</dbReference>
<evidence type="ECO:0000256" key="9">
    <source>
        <dbReference type="ARBA" id="ARBA00047176"/>
    </source>
</evidence>
<evidence type="ECO:0000256" key="2">
    <source>
        <dbReference type="ARBA" id="ARBA00023004"/>
    </source>
</evidence>
<dbReference type="GO" id="GO:0016829">
    <property type="term" value="F:lyase activity"/>
    <property type="evidence" value="ECO:0007669"/>
    <property type="project" value="UniProtKB-KW"/>
</dbReference>
<keyword evidence="3" id="KW-0414">Isoprene biosynthesis</keyword>
<evidence type="ECO:0000256" key="10">
    <source>
        <dbReference type="ARBA" id="ARBA00047196"/>
    </source>
</evidence>
<proteinExistence type="inferred from homology"/>
<dbReference type="Gene3D" id="3.50.30.10">
    <property type="entry name" value="Phosphohistidine domain"/>
    <property type="match status" value="1"/>
</dbReference>
<feature type="domain" description="Phosphomevalonate dehydratase large subunit-like" evidence="13">
    <location>
        <begin position="41"/>
        <end position="437"/>
    </location>
</feature>
<comment type="similarity">
    <text evidence="7">Belongs to the AcnX type II large subunit family.</text>
</comment>
<evidence type="ECO:0000256" key="7">
    <source>
        <dbReference type="ARBA" id="ARBA00046333"/>
    </source>
</evidence>
<dbReference type="Pfam" id="PF01989">
    <property type="entry name" value="AcnX_swivel_put"/>
    <property type="match status" value="1"/>
</dbReference>
<dbReference type="EMBL" id="KF901170">
    <property type="protein sequence ID" value="AIF20624.1"/>
    <property type="molecule type" value="Genomic_DNA"/>
</dbReference>
<sequence length="611" mass="65697">MSLHPCAKQGAAECLRQRSSLRRIEGAKLRPTIVEIPSELKSMLTGSMGPTKQKAARLVVDLASTAAATEFIEVENAHVSGVSVITGGHGLRRFLADLSGDLDGKVAIPTTLNSAGCDHQKMDEMGIDHPDFLEQQFEIVHAYSELGIEAILSCTPYDRGIEDDEGIGSWAESNAVCFSNSYTSLITNRESGLSALATALTGWAPKWGLHLAENRVPNILVKVDCAMADPTDWSILGDWIGKQVSPDWDLPWGPMPNIVGLPEWSSFEMRKALTAAAANYGSPMLWAEGHTAVAPEVDDYQGELIFTEDDLAERYRELAPRGQIDLVVIGCPQASVGEARAVAAAARARMELGEAIPDQRLWIFMSAHNHDLISVDGTLDVLEESGALVLRDTCPEVTPYNRSRYNHLLTNSLKAEHYLTSGLNRMPTSVTSIGECVAHAFDPTLAAGERPELHRSGAKPIPSSKKHAEGEFGATGLGIPSQSEWKVTGKALVTDVPITYLGYVNRDTGVIEEPGHPLDGESIGDTVLIYPKGSGSTVAPFVLMGLLYTGAGPKAIVNRDVCPLTLPAASLLGLPYAHDFDDDPTMNVNSGDEVEICLEEGVTTLKVLNRA</sequence>
<dbReference type="EC" id="4.2.1.182" evidence="9"/>
<evidence type="ECO:0000259" key="12">
    <source>
        <dbReference type="Pfam" id="PF01989"/>
    </source>
</evidence>
<accession>A0A075HY98</accession>
<name>A0A075HY98_9EURY</name>
<dbReference type="SUPFAM" id="SSF52016">
    <property type="entry name" value="LeuD/IlvD-like"/>
    <property type="match status" value="1"/>
</dbReference>
<comment type="catalytic activity">
    <reaction evidence="5">
        <text>(R)-5-phosphomevalonate = (2E)-3-methyl-5-phosphooxypent-2-enoate + H2O</text>
        <dbReference type="Rhea" id="RHEA:78975"/>
        <dbReference type="ChEBI" id="CHEBI:15377"/>
        <dbReference type="ChEBI" id="CHEBI:58146"/>
        <dbReference type="ChEBI" id="CHEBI:229665"/>
        <dbReference type="EC" id="4.2.1.182"/>
    </reaction>
    <physiologicalReaction direction="left-to-right" evidence="5">
        <dbReference type="Rhea" id="RHEA:78976"/>
    </physiologicalReaction>
</comment>
<comment type="pathway">
    <text evidence="1">Isoprenoid biosynthesis; isopentenyl diphosphate biosynthesis via mevalonate pathway.</text>
</comment>
<reference evidence="14" key="1">
    <citation type="journal article" date="2014" name="Genome Biol. Evol.">
        <title>Pangenome evidence for extensive interdomain horizontal transfer affecting lineage core and shell genes in uncultured planktonic thaumarchaeota and euryarchaeota.</title>
        <authorList>
            <person name="Deschamps P."/>
            <person name="Zivanovic Y."/>
            <person name="Moreira D."/>
            <person name="Rodriguez-Valera F."/>
            <person name="Lopez-Garcia P."/>
        </authorList>
    </citation>
    <scope>NUCLEOTIDE SEQUENCE</scope>
</reference>
<dbReference type="InterPro" id="IPR002840">
    <property type="entry name" value="PMDh-S-like_dom"/>
</dbReference>
<evidence type="ECO:0000256" key="1">
    <source>
        <dbReference type="ARBA" id="ARBA00005092"/>
    </source>
</evidence>
<comment type="subunit">
    <text evidence="8">Heterodimer composed of a large subunit (PMDh-L) and a small subunit (PMDh-S).</text>
</comment>
<evidence type="ECO:0000313" key="14">
    <source>
        <dbReference type="EMBL" id="AIF20624.1"/>
    </source>
</evidence>
<evidence type="ECO:0000256" key="3">
    <source>
        <dbReference type="ARBA" id="ARBA00023229"/>
    </source>
</evidence>
<evidence type="ECO:0000256" key="8">
    <source>
        <dbReference type="ARBA" id="ARBA00046520"/>
    </source>
</evidence>
<evidence type="ECO:0000256" key="6">
    <source>
        <dbReference type="ARBA" id="ARBA00045299"/>
    </source>
</evidence>
<dbReference type="AlphaFoldDB" id="A0A075HY98"/>
<feature type="domain" description="Phosphomevalonate dehydratase small subunit-like" evidence="12">
    <location>
        <begin position="499"/>
        <end position="575"/>
    </location>
</feature>
<dbReference type="InterPro" id="IPR007506">
    <property type="entry name" value="PMDh-L-like_dom"/>
</dbReference>
<evidence type="ECO:0000259" key="13">
    <source>
        <dbReference type="Pfam" id="PF04412"/>
    </source>
</evidence>
<feature type="region of interest" description="Disordered" evidence="11">
    <location>
        <begin position="454"/>
        <end position="475"/>
    </location>
</feature>
<evidence type="ECO:0000256" key="11">
    <source>
        <dbReference type="SAM" id="MobiDB-lite"/>
    </source>
</evidence>
<dbReference type="Pfam" id="PF04412">
    <property type="entry name" value="AcnX"/>
    <property type="match status" value="1"/>
</dbReference>
<dbReference type="PANTHER" id="PTHR36577:SF3">
    <property type="entry name" value="DUF521 DOMAIN PROTEIN (AFU_ORTHOLOGUE AFUA_6G00490)"/>
    <property type="match status" value="1"/>
</dbReference>